<feature type="transmembrane region" description="Helical" evidence="1">
    <location>
        <begin position="36"/>
        <end position="54"/>
    </location>
</feature>
<name>F8X3P8_9BACT</name>
<keyword evidence="3" id="KW-1185">Reference proteome</keyword>
<keyword evidence="1" id="KW-1133">Transmembrane helix</keyword>
<accession>F8X3P8</accession>
<feature type="transmembrane region" description="Helical" evidence="1">
    <location>
        <begin position="66"/>
        <end position="85"/>
    </location>
</feature>
<keyword evidence="1" id="KW-0812">Transmembrane</keyword>
<dbReference type="HOGENOM" id="CLU_2478396_0_0_10"/>
<dbReference type="AlphaFoldDB" id="F8X3P8"/>
<keyword evidence="1" id="KW-0472">Membrane</keyword>
<evidence type="ECO:0000313" key="2">
    <source>
        <dbReference type="EMBL" id="EGK05358.1"/>
    </source>
</evidence>
<dbReference type="EMBL" id="ADLW01000015">
    <property type="protein sequence ID" value="EGK05358.1"/>
    <property type="molecule type" value="Genomic_DNA"/>
</dbReference>
<dbReference type="Proteomes" id="UP000006420">
    <property type="component" value="Unassembled WGS sequence"/>
</dbReference>
<reference evidence="2 3" key="1">
    <citation type="submission" date="2011-04" db="EMBL/GenBank/DDBJ databases">
        <title>The Genome Sequence of Dysgonomonas mossii DSM 22836.</title>
        <authorList>
            <consortium name="The Broad Institute Genome Sequencing Platform"/>
            <person name="Earl A."/>
            <person name="Ward D."/>
            <person name="Feldgarden M."/>
            <person name="Gevers D."/>
            <person name="Pudlo N."/>
            <person name="Martens E."/>
            <person name="Allen-Vercoe E."/>
            <person name="Young S.K."/>
            <person name="Zeng Q."/>
            <person name="Gargeya S."/>
            <person name="Fitzgerald M."/>
            <person name="Haas B."/>
            <person name="Abouelleil A."/>
            <person name="Alvarado L."/>
            <person name="Arachchi H.M."/>
            <person name="Berlin A."/>
            <person name="Brown A."/>
            <person name="Chapman S.B."/>
            <person name="Chen Z."/>
            <person name="Dunbar C."/>
            <person name="Freedman E."/>
            <person name="Gearin G."/>
            <person name="Gellesch M."/>
            <person name="Goldberg J."/>
            <person name="Griggs A."/>
            <person name="Gujja S."/>
            <person name="Heiman D."/>
            <person name="Howarth C."/>
            <person name="Larson L."/>
            <person name="Lui A."/>
            <person name="MacDonald P.J.P."/>
            <person name="Mehta T."/>
            <person name="Montmayeur A."/>
            <person name="Murphy C."/>
            <person name="Neiman D."/>
            <person name="Pearson M."/>
            <person name="Priest M."/>
            <person name="Roberts A."/>
            <person name="Saif S."/>
            <person name="Shea T."/>
            <person name="Shenoy N."/>
            <person name="Sisk P."/>
            <person name="Stolte C."/>
            <person name="Sykes S."/>
            <person name="Yandava C."/>
            <person name="Wortman J."/>
            <person name="Nusbaum C."/>
            <person name="Birren B."/>
        </authorList>
    </citation>
    <scope>NUCLEOTIDE SEQUENCE [LARGE SCALE GENOMIC DNA]</scope>
    <source>
        <strain evidence="2 3">DSM 22836</strain>
    </source>
</reference>
<feature type="transmembrane region" description="Helical" evidence="1">
    <location>
        <begin position="12"/>
        <end position="30"/>
    </location>
</feature>
<sequence>MSMGHKKKEDWNSVFLNMGIPIVVNMLFYFFVDQNILNKITIATIFISFIYFIYVRIKEANGKDTILISVANSINVVAYIVYLFFLK</sequence>
<gene>
    <name evidence="2" type="ORF">HMPREF9456_02857</name>
</gene>
<evidence type="ECO:0000256" key="1">
    <source>
        <dbReference type="SAM" id="Phobius"/>
    </source>
</evidence>
<dbReference type="STRING" id="742767.HMPREF9456_02857"/>
<protein>
    <submittedName>
        <fullName evidence="2">Uncharacterized protein</fullName>
    </submittedName>
</protein>
<proteinExistence type="predicted"/>
<comment type="caution">
    <text evidence="2">The sequence shown here is derived from an EMBL/GenBank/DDBJ whole genome shotgun (WGS) entry which is preliminary data.</text>
</comment>
<evidence type="ECO:0000313" key="3">
    <source>
        <dbReference type="Proteomes" id="UP000006420"/>
    </source>
</evidence>
<organism evidence="2 3">
    <name type="scientific">Dysgonomonas mossii DSM 22836</name>
    <dbReference type="NCBI Taxonomy" id="742767"/>
    <lineage>
        <taxon>Bacteria</taxon>
        <taxon>Pseudomonadati</taxon>
        <taxon>Bacteroidota</taxon>
        <taxon>Bacteroidia</taxon>
        <taxon>Bacteroidales</taxon>
        <taxon>Dysgonomonadaceae</taxon>
        <taxon>Dysgonomonas</taxon>
    </lineage>
</organism>